<keyword evidence="1" id="KW-0472">Membrane</keyword>
<organism evidence="2 3">
    <name type="scientific">Enterococcus alcedinis</name>
    <dbReference type="NCBI Taxonomy" id="1274384"/>
    <lineage>
        <taxon>Bacteria</taxon>
        <taxon>Bacillati</taxon>
        <taxon>Bacillota</taxon>
        <taxon>Bacilli</taxon>
        <taxon>Lactobacillales</taxon>
        <taxon>Enterococcaceae</taxon>
        <taxon>Enterococcus</taxon>
    </lineage>
</organism>
<keyword evidence="1" id="KW-1133">Transmembrane helix</keyword>
<dbReference type="AlphaFoldDB" id="A0A917JEL7"/>
<reference evidence="2" key="2">
    <citation type="submission" date="2020-09" db="EMBL/GenBank/DDBJ databases">
        <authorList>
            <person name="Sun Q."/>
            <person name="Sedlacek I."/>
        </authorList>
    </citation>
    <scope>NUCLEOTIDE SEQUENCE</scope>
    <source>
        <strain evidence="2">CCM 8433</strain>
    </source>
</reference>
<keyword evidence="3" id="KW-1185">Reference proteome</keyword>
<keyword evidence="1" id="KW-0812">Transmembrane</keyword>
<dbReference type="Proteomes" id="UP000622610">
    <property type="component" value="Unassembled WGS sequence"/>
</dbReference>
<reference evidence="2" key="1">
    <citation type="journal article" date="2014" name="Int. J. Syst. Evol. Microbiol.">
        <title>Complete genome sequence of Corynebacterium casei LMG S-19264T (=DSM 44701T), isolated from a smear-ripened cheese.</title>
        <authorList>
            <consortium name="US DOE Joint Genome Institute (JGI-PGF)"/>
            <person name="Walter F."/>
            <person name="Albersmeier A."/>
            <person name="Kalinowski J."/>
            <person name="Ruckert C."/>
        </authorList>
    </citation>
    <scope>NUCLEOTIDE SEQUENCE</scope>
    <source>
        <strain evidence="2">CCM 8433</strain>
    </source>
</reference>
<accession>A0A917JEL7</accession>
<feature type="transmembrane region" description="Helical" evidence="1">
    <location>
        <begin position="6"/>
        <end position="24"/>
    </location>
</feature>
<evidence type="ECO:0000313" key="3">
    <source>
        <dbReference type="Proteomes" id="UP000622610"/>
    </source>
</evidence>
<protein>
    <submittedName>
        <fullName evidence="2">Uncharacterized protein</fullName>
    </submittedName>
</protein>
<proteinExistence type="predicted"/>
<sequence>MKFYHLIGFSIVLLAIEFTLLVLLKIELAMITRWIFVFFQGITLFFYGFAIVIYLIGSTRKKWVLKQQTLNK</sequence>
<feature type="transmembrane region" description="Helical" evidence="1">
    <location>
        <begin position="36"/>
        <end position="56"/>
    </location>
</feature>
<dbReference type="EMBL" id="BMDT01000006">
    <property type="protein sequence ID" value="GGI65783.1"/>
    <property type="molecule type" value="Genomic_DNA"/>
</dbReference>
<evidence type="ECO:0000256" key="1">
    <source>
        <dbReference type="SAM" id="Phobius"/>
    </source>
</evidence>
<gene>
    <name evidence="2" type="ORF">GCM10011482_14370</name>
</gene>
<evidence type="ECO:0000313" key="2">
    <source>
        <dbReference type="EMBL" id="GGI65783.1"/>
    </source>
</evidence>
<name>A0A917JEL7_9ENTE</name>
<comment type="caution">
    <text evidence="2">The sequence shown here is derived from an EMBL/GenBank/DDBJ whole genome shotgun (WGS) entry which is preliminary data.</text>
</comment>
<dbReference type="RefSeq" id="WP_188367623.1">
    <property type="nucleotide sequence ID" value="NZ_BMDT01000006.1"/>
</dbReference>